<gene>
    <name evidence="1" type="ORF">AXX12_15965</name>
</gene>
<dbReference type="SUPFAM" id="SSF52833">
    <property type="entry name" value="Thioredoxin-like"/>
    <property type="match status" value="1"/>
</dbReference>
<proteinExistence type="predicted"/>
<dbReference type="Gene3D" id="3.40.30.10">
    <property type="entry name" value="Glutaredoxin"/>
    <property type="match status" value="1"/>
</dbReference>
<dbReference type="InterPro" id="IPR036249">
    <property type="entry name" value="Thioredoxin-like_sf"/>
</dbReference>
<sequence length="59" mass="7009">MNACKTDLPEDRHCFRLEEMAPEFCAPAYYRGEQIEVCLNECRSKWAVLFFYSSDFTFV</sequence>
<comment type="caution">
    <text evidence="1">The sequence shown here is derived from an EMBL/GenBank/DDBJ whole genome shotgun (WGS) entry which is preliminary data.</text>
</comment>
<dbReference type="AlphaFoldDB" id="A0A154BM71"/>
<organism evidence="1 2">
    <name type="scientific">Anaerosporomusa subterranea</name>
    <dbReference type="NCBI Taxonomy" id="1794912"/>
    <lineage>
        <taxon>Bacteria</taxon>
        <taxon>Bacillati</taxon>
        <taxon>Bacillota</taxon>
        <taxon>Negativicutes</taxon>
        <taxon>Acetonemataceae</taxon>
        <taxon>Anaerosporomusa</taxon>
    </lineage>
</organism>
<protein>
    <submittedName>
        <fullName evidence="1">Uncharacterized protein</fullName>
    </submittedName>
</protein>
<dbReference type="Proteomes" id="UP000076268">
    <property type="component" value="Unassembled WGS sequence"/>
</dbReference>
<reference evidence="1 2" key="1">
    <citation type="submission" date="2016-02" db="EMBL/GenBank/DDBJ databases">
        <title>Anaerosporomusa subterraneum gen. nov., sp. nov., a spore-forming obligate anaerobe isolated from saprolite.</title>
        <authorList>
            <person name="Choi J.K."/>
            <person name="Shah M."/>
            <person name="Yee N."/>
        </authorList>
    </citation>
    <scope>NUCLEOTIDE SEQUENCE [LARGE SCALE GENOMIC DNA]</scope>
    <source>
        <strain evidence="1 2">RU4</strain>
    </source>
</reference>
<dbReference type="EMBL" id="LSGP01000026">
    <property type="protein sequence ID" value="KYZ75069.1"/>
    <property type="molecule type" value="Genomic_DNA"/>
</dbReference>
<name>A0A154BM71_ANASB</name>
<dbReference type="STRING" id="1794912.AXX12_15965"/>
<evidence type="ECO:0000313" key="2">
    <source>
        <dbReference type="Proteomes" id="UP000076268"/>
    </source>
</evidence>
<evidence type="ECO:0000313" key="1">
    <source>
        <dbReference type="EMBL" id="KYZ75069.1"/>
    </source>
</evidence>
<keyword evidence="2" id="KW-1185">Reference proteome</keyword>
<accession>A0A154BM71</accession>